<name>A0A8H7F106_AGABI</name>
<evidence type="ECO:0000256" key="4">
    <source>
        <dbReference type="ARBA" id="ARBA00022989"/>
    </source>
</evidence>
<protein>
    <recommendedName>
        <fullName evidence="10">Palmitoyltransferase</fullName>
        <ecNumber evidence="10">2.3.1.225</ecNumber>
    </recommendedName>
</protein>
<keyword evidence="7" id="KW-0449">Lipoprotein</keyword>
<comment type="catalytic activity">
    <reaction evidence="9 10">
        <text>L-cysteinyl-[protein] + hexadecanoyl-CoA = S-hexadecanoyl-L-cysteinyl-[protein] + CoA</text>
        <dbReference type="Rhea" id="RHEA:36683"/>
        <dbReference type="Rhea" id="RHEA-COMP:10131"/>
        <dbReference type="Rhea" id="RHEA-COMP:11032"/>
        <dbReference type="ChEBI" id="CHEBI:29950"/>
        <dbReference type="ChEBI" id="CHEBI:57287"/>
        <dbReference type="ChEBI" id="CHEBI:57379"/>
        <dbReference type="ChEBI" id="CHEBI:74151"/>
        <dbReference type="EC" id="2.3.1.225"/>
    </reaction>
</comment>
<dbReference type="Proteomes" id="UP000629468">
    <property type="component" value="Unassembled WGS sequence"/>
</dbReference>
<comment type="domain">
    <text evidence="10">The DHHC domain is required for palmitoyltransferase activity.</text>
</comment>
<comment type="subcellular location">
    <subcellularLocation>
        <location evidence="1">Membrane</location>
        <topology evidence="1">Multi-pass membrane protein</topology>
    </subcellularLocation>
</comment>
<evidence type="ECO:0000256" key="5">
    <source>
        <dbReference type="ARBA" id="ARBA00023136"/>
    </source>
</evidence>
<dbReference type="Pfam" id="PF01529">
    <property type="entry name" value="DHHC"/>
    <property type="match status" value="1"/>
</dbReference>
<evidence type="ECO:0000256" key="8">
    <source>
        <dbReference type="ARBA" id="ARBA00023315"/>
    </source>
</evidence>
<dbReference type="PROSITE" id="PS50216">
    <property type="entry name" value="DHHC"/>
    <property type="match status" value="1"/>
</dbReference>
<reference evidence="12 13" key="1">
    <citation type="journal article" name="Sci. Rep.">
        <title>Telomere-to-telomere assembled and centromere annotated genomes of the two main subspecies of the button mushroom Agaricus bisporus reveal especially polymorphic chromosome ends.</title>
        <authorList>
            <person name="Sonnenberg A.S.M."/>
            <person name="Sedaghat-Telgerd N."/>
            <person name="Lavrijssen B."/>
            <person name="Ohm R.A."/>
            <person name="Hendrickx P.M."/>
            <person name="Scholtmeijer K."/>
            <person name="Baars J.J.P."/>
            <person name="van Peer A."/>
        </authorList>
    </citation>
    <scope>NUCLEOTIDE SEQUENCE [LARGE SCALE GENOMIC DNA]</scope>
    <source>
        <strain evidence="12 13">H119_p4</strain>
    </source>
</reference>
<keyword evidence="5 10" id="KW-0472">Membrane</keyword>
<keyword evidence="4 10" id="KW-1133">Transmembrane helix</keyword>
<organism evidence="12 13">
    <name type="scientific">Agaricus bisporus var. burnettii</name>
    <dbReference type="NCBI Taxonomy" id="192524"/>
    <lineage>
        <taxon>Eukaryota</taxon>
        <taxon>Fungi</taxon>
        <taxon>Dikarya</taxon>
        <taxon>Basidiomycota</taxon>
        <taxon>Agaricomycotina</taxon>
        <taxon>Agaricomycetes</taxon>
        <taxon>Agaricomycetidae</taxon>
        <taxon>Agaricales</taxon>
        <taxon>Agaricineae</taxon>
        <taxon>Agaricaceae</taxon>
        <taxon>Agaricus</taxon>
    </lineage>
</organism>
<sequence>MIGARCVFRCFRALERFGDKVTGAAGPFFVAFAIALTGTGTIAFFDIIAPSLNYKFISLPLCTLIAVNLHAHYYYVCIIPPGFVEDSPNEEGQSLLWAKRKQIPKREGGGGRVLAATRVGAVGARVTNAEVSKCRKCGRLRPERAHHCRILYAIFLLRSPFRTLILDIGINQCVGLHNERHFVLFLIYLTLACFCVSILGWPFLLESLGITYSLMWPYHVPEVAFAMIYILAVVMFFAVGIMGGFHLRSVSRGETSVEAQDHETYRTRAKSRGETFVNSYDLGKCKNLELFFNIGEGGYPWYTLIIPLRIMPYTDGRYWARQAGLDRHAGVYEGEELTDEDDDGDDDIGVE</sequence>
<evidence type="ECO:0000313" key="12">
    <source>
        <dbReference type="EMBL" id="KAF7771696.1"/>
    </source>
</evidence>
<keyword evidence="8 10" id="KW-0012">Acyltransferase</keyword>
<comment type="caution">
    <text evidence="12">The sequence shown here is derived from an EMBL/GenBank/DDBJ whole genome shotgun (WGS) entry which is preliminary data.</text>
</comment>
<feature type="transmembrane region" description="Helical" evidence="10">
    <location>
        <begin position="56"/>
        <end position="75"/>
    </location>
</feature>
<gene>
    <name evidence="12" type="ORF">Agabi119p4_6007</name>
</gene>
<proteinExistence type="inferred from homology"/>
<dbReference type="InterPro" id="IPR039859">
    <property type="entry name" value="PFA4/ZDH16/20/ERF2-like"/>
</dbReference>
<evidence type="ECO:0000256" key="6">
    <source>
        <dbReference type="ARBA" id="ARBA00023139"/>
    </source>
</evidence>
<comment type="similarity">
    <text evidence="10">Belongs to the DHHC palmitoyltransferase family.</text>
</comment>
<dbReference type="GO" id="GO:0016020">
    <property type="term" value="C:membrane"/>
    <property type="evidence" value="ECO:0007669"/>
    <property type="project" value="UniProtKB-SubCell"/>
</dbReference>
<feature type="transmembrane region" description="Helical" evidence="10">
    <location>
        <begin position="182"/>
        <end position="204"/>
    </location>
</feature>
<keyword evidence="6" id="KW-0564">Palmitate</keyword>
<dbReference type="AlphaFoldDB" id="A0A8H7F106"/>
<dbReference type="PANTHER" id="PTHR12246">
    <property type="entry name" value="PALMITOYLTRANSFERASE ZDHHC16"/>
    <property type="match status" value="1"/>
</dbReference>
<evidence type="ECO:0000256" key="2">
    <source>
        <dbReference type="ARBA" id="ARBA00022679"/>
    </source>
</evidence>
<evidence type="ECO:0000256" key="7">
    <source>
        <dbReference type="ARBA" id="ARBA00023288"/>
    </source>
</evidence>
<dbReference type="GO" id="GO:0019706">
    <property type="term" value="F:protein-cysteine S-palmitoyltransferase activity"/>
    <property type="evidence" value="ECO:0007669"/>
    <property type="project" value="UniProtKB-EC"/>
</dbReference>
<evidence type="ECO:0000256" key="1">
    <source>
        <dbReference type="ARBA" id="ARBA00004141"/>
    </source>
</evidence>
<evidence type="ECO:0000259" key="11">
    <source>
        <dbReference type="Pfam" id="PF01529"/>
    </source>
</evidence>
<dbReference type="EMBL" id="JABXXO010000008">
    <property type="protein sequence ID" value="KAF7771696.1"/>
    <property type="molecule type" value="Genomic_DNA"/>
</dbReference>
<evidence type="ECO:0000313" key="13">
    <source>
        <dbReference type="Proteomes" id="UP000629468"/>
    </source>
</evidence>
<accession>A0A8H7F106</accession>
<feature type="transmembrane region" description="Helical" evidence="10">
    <location>
        <begin position="28"/>
        <end position="49"/>
    </location>
</feature>
<dbReference type="InterPro" id="IPR001594">
    <property type="entry name" value="Palmitoyltrfase_DHHC"/>
</dbReference>
<dbReference type="EC" id="2.3.1.225" evidence="10"/>
<keyword evidence="2 10" id="KW-0808">Transferase</keyword>
<evidence type="ECO:0000256" key="9">
    <source>
        <dbReference type="ARBA" id="ARBA00048048"/>
    </source>
</evidence>
<feature type="domain" description="Palmitoyltransferase DHHC" evidence="11">
    <location>
        <begin position="170"/>
        <end position="260"/>
    </location>
</feature>
<evidence type="ECO:0000256" key="3">
    <source>
        <dbReference type="ARBA" id="ARBA00022692"/>
    </source>
</evidence>
<feature type="transmembrane region" description="Helical" evidence="10">
    <location>
        <begin position="224"/>
        <end position="245"/>
    </location>
</feature>
<evidence type="ECO:0000256" key="10">
    <source>
        <dbReference type="RuleBase" id="RU079119"/>
    </source>
</evidence>
<keyword evidence="3 10" id="KW-0812">Transmembrane</keyword>